<protein>
    <submittedName>
        <fullName evidence="2">Uncharacterized protein</fullName>
    </submittedName>
</protein>
<feature type="transmembrane region" description="Helical" evidence="1">
    <location>
        <begin position="6"/>
        <end position="37"/>
    </location>
</feature>
<organism evidence="2 3">
    <name type="scientific">Streptococcus gallolyticus</name>
    <dbReference type="NCBI Taxonomy" id="315405"/>
    <lineage>
        <taxon>Bacteria</taxon>
        <taxon>Bacillati</taxon>
        <taxon>Bacillota</taxon>
        <taxon>Bacilli</taxon>
        <taxon>Lactobacillales</taxon>
        <taxon>Streptococcaceae</taxon>
        <taxon>Streptococcus</taxon>
    </lineage>
</organism>
<reference evidence="2 3" key="1">
    <citation type="submission" date="2016-10" db="EMBL/GenBank/DDBJ databases">
        <authorList>
            <person name="de Groot N.N."/>
        </authorList>
    </citation>
    <scope>NUCLEOTIDE SEQUENCE [LARGE SCALE GENOMIC DNA]</scope>
    <source>
        <strain evidence="2 3">VTM2R47</strain>
    </source>
</reference>
<keyword evidence="1" id="KW-1133">Transmembrane helix</keyword>
<keyword evidence="1" id="KW-0812">Transmembrane</keyword>
<evidence type="ECO:0000313" key="3">
    <source>
        <dbReference type="Proteomes" id="UP000182712"/>
    </source>
</evidence>
<name>A0A1H9VAE4_9STRE</name>
<sequence>MIWLAWALYNLGAIAACAFISIYFKSAWWMLLALLFVKDLKLKKKGDANGSDE</sequence>
<evidence type="ECO:0000256" key="1">
    <source>
        <dbReference type="SAM" id="Phobius"/>
    </source>
</evidence>
<keyword evidence="1" id="KW-0472">Membrane</keyword>
<evidence type="ECO:0000313" key="2">
    <source>
        <dbReference type="EMBL" id="SES18645.1"/>
    </source>
</evidence>
<proteinExistence type="predicted"/>
<dbReference type="Proteomes" id="UP000182712">
    <property type="component" value="Unassembled WGS sequence"/>
</dbReference>
<accession>A0A1H9VAE4</accession>
<dbReference type="AlphaFoldDB" id="A0A1H9VAE4"/>
<dbReference type="EMBL" id="FOGM01000021">
    <property type="protein sequence ID" value="SES18645.1"/>
    <property type="molecule type" value="Genomic_DNA"/>
</dbReference>
<dbReference type="RefSeq" id="WP_177159407.1">
    <property type="nucleotide sequence ID" value="NZ_FOGM01000021.1"/>
</dbReference>
<gene>
    <name evidence="2" type="ORF">SAMN04487840_12124</name>
</gene>